<dbReference type="Gene3D" id="1.10.1280.10">
    <property type="entry name" value="Di-copper center containing domain from catechol oxidase"/>
    <property type="match status" value="1"/>
</dbReference>
<evidence type="ECO:0000256" key="8">
    <source>
        <dbReference type="ARBA" id="ARBA00023033"/>
    </source>
</evidence>
<protein>
    <recommendedName>
        <fullName evidence="11">Tyrosinase copper-binding domain-containing protein</fullName>
    </recommendedName>
</protein>
<dbReference type="InterPro" id="IPR008922">
    <property type="entry name" value="Di-copper_centre_dom_sf"/>
</dbReference>
<dbReference type="InterPro" id="IPR013788">
    <property type="entry name" value="Hemocyanin/hexamerin"/>
</dbReference>
<dbReference type="InterPro" id="IPR037020">
    <property type="entry name" value="Hemocyanin_C_sf"/>
</dbReference>
<dbReference type="GO" id="GO:0004097">
    <property type="term" value="F:catechol oxidase activity"/>
    <property type="evidence" value="ECO:0007669"/>
    <property type="project" value="UniProtKB-ARBA"/>
</dbReference>
<keyword evidence="9" id="KW-0470">Melanin biosynthesis</keyword>
<evidence type="ECO:0000313" key="12">
    <source>
        <dbReference type="EMBL" id="EDW98668.1"/>
    </source>
</evidence>
<dbReference type="KEGG" id="dya:Dyak_GE10651"/>
<evidence type="ECO:0000313" key="13">
    <source>
        <dbReference type="Proteomes" id="UP000002282"/>
    </source>
</evidence>
<dbReference type="GO" id="GO:0046872">
    <property type="term" value="F:metal ion binding"/>
    <property type="evidence" value="ECO:0007669"/>
    <property type="project" value="UniProtKB-KW"/>
</dbReference>
<dbReference type="FunFam" id="1.10.1280.10:FF:000004">
    <property type="entry name" value="Hemocyanin subunit 2"/>
    <property type="match status" value="1"/>
</dbReference>
<dbReference type="Gene3D" id="2.60.40.1520">
    <property type="entry name" value="Hemocyanin, C-terminal domain"/>
    <property type="match status" value="1"/>
</dbReference>
<sequence length="692" mass="79576">MGDKKNLLLLFDHPTEPVFMDKGGDGTMFNVPDHYLTDQYTKICKKTQYRIGGSKARMIDLKEISIPDLSFPMSLGRTEQFSLMLKSHRQMAGHLIEVFTKLLSVEDLLSVAAFARDRVNAVMFHYALSVALLHRPDTQGLDLPSFAQSFPDRFIDSQVLRSVREQSFVVEESESRVPIVVPVNYTASDLDHEHRLWYFREDLGINLHHWHWHLIYPIEISDGADRRIVDKDRRGELFYYMHQQVMARYNAERLSNHMARVQPLNDLDEPIAEGYFPKMDSTVASRAYPPRFDNTQLSDVDRPANQIKVGLNDMKRWIDRIYQAIHQGYVLDTNNERIQLDEVKGIDYLGNIIEASVLSPNTALYGDVHNMGHVLISYSHDPTNKHLENQGVMGDSTTAMRDPVFYKWHAFIDNIFQEHKGRLPAYTEEDLSYPGITVQNINVISQDRINRITTFWQESDVDMSRGVDFLPRGSVVARFTHLQHNPFTYSINMVNSTGATKFGYVRIFMAPKLDDRNAPMFMADQRRMMIELDKFGISIPPGQHRFVRSSTESSVTIPFKRTFRNLDNNRGAANSPEELENFFCGCGWPNHMLVPKGRVEGMSFELFVMISNYDNERVDQTLVGSCSDAASYCGVRDRLYPDRRSMGFPFDRVPRMSAVLLKDFLTPNMSTVEVNITHEDRTVKLPQLANLS</sequence>
<dbReference type="PROSITE" id="PS00498">
    <property type="entry name" value="TYROSINASE_2"/>
    <property type="match status" value="1"/>
</dbReference>
<dbReference type="OMA" id="NINGLPY"/>
<dbReference type="HOGENOM" id="CLU_012213_0_1_1"/>
<dbReference type="InterPro" id="IPR002227">
    <property type="entry name" value="Tyrosinase_Cu-bd"/>
</dbReference>
<comment type="cofactor">
    <cofactor evidence="1">
        <name>Cu(2+)</name>
        <dbReference type="ChEBI" id="CHEBI:29036"/>
    </cofactor>
</comment>
<dbReference type="PROSITE" id="PS00209">
    <property type="entry name" value="HEMOCYANIN_1"/>
    <property type="match status" value="1"/>
</dbReference>
<dbReference type="GO" id="GO:0005576">
    <property type="term" value="C:extracellular region"/>
    <property type="evidence" value="ECO:0007669"/>
    <property type="project" value="UniProtKB-SubCell"/>
</dbReference>
<dbReference type="PROSITE" id="PS00210">
    <property type="entry name" value="HEMOCYANIN_2"/>
    <property type="match status" value="1"/>
</dbReference>
<evidence type="ECO:0000256" key="7">
    <source>
        <dbReference type="ARBA" id="ARBA00023008"/>
    </source>
</evidence>
<evidence type="ECO:0000256" key="6">
    <source>
        <dbReference type="ARBA" id="ARBA00023002"/>
    </source>
</evidence>
<evidence type="ECO:0000256" key="4">
    <source>
        <dbReference type="ARBA" id="ARBA00022525"/>
    </source>
</evidence>
<dbReference type="SUPFAM" id="SSF48050">
    <property type="entry name" value="Hemocyanin, N-terminal domain"/>
    <property type="match status" value="1"/>
</dbReference>
<dbReference type="Proteomes" id="UP000002282">
    <property type="component" value="Chromosome 3R"/>
</dbReference>
<evidence type="ECO:0000256" key="5">
    <source>
        <dbReference type="ARBA" id="ARBA00022723"/>
    </source>
</evidence>
<dbReference type="PRINTS" id="PR00187">
    <property type="entry name" value="HAEMOCYANIN"/>
</dbReference>
<gene>
    <name evidence="12" type="primary">Dyak\GE10651</name>
    <name evidence="12" type="synonym">dyak_GLEANR_10557</name>
    <name evidence="12" type="synonym">GE10651</name>
    <name evidence="12" type="ORF">Dyak_GE10651</name>
</gene>
<dbReference type="SUPFAM" id="SSF48056">
    <property type="entry name" value="Di-copper centre-containing domain"/>
    <property type="match status" value="1"/>
</dbReference>
<dbReference type="eggNOG" id="ENOG502QQCG">
    <property type="taxonomic scope" value="Eukaryota"/>
</dbReference>
<accession>B4PSY1</accession>
<dbReference type="InterPro" id="IPR036697">
    <property type="entry name" value="Hemocyanin_N_sf"/>
</dbReference>
<dbReference type="SMR" id="B4PSY1"/>
<dbReference type="AlphaFoldDB" id="B4PSY1"/>
<dbReference type="GO" id="GO:0042438">
    <property type="term" value="P:melanin biosynthetic process"/>
    <property type="evidence" value="ECO:0007669"/>
    <property type="project" value="UniProtKB-KW"/>
</dbReference>
<dbReference type="InterPro" id="IPR014756">
    <property type="entry name" value="Ig_E-set"/>
</dbReference>
<reference evidence="12 13" key="2">
    <citation type="journal article" date="2007" name="PLoS Biol.">
        <title>Principles of genome evolution in the Drosophila melanogaster species group.</title>
        <authorList>
            <person name="Ranz J.M."/>
            <person name="Maurin D."/>
            <person name="Chan Y.S."/>
            <person name="von Grotthuss M."/>
            <person name="Hillier L.W."/>
            <person name="Roote J."/>
            <person name="Ashburner M."/>
            <person name="Bergman C.M."/>
        </authorList>
    </citation>
    <scope>NUCLEOTIDE SEQUENCE [LARGE SCALE GENOMIC DNA]</scope>
    <source>
        <strain evidence="13">Tai18E2 / Tucson 14021-0261.01</strain>
    </source>
</reference>
<keyword evidence="13" id="KW-1185">Reference proteome</keyword>
<dbReference type="Pfam" id="PF03722">
    <property type="entry name" value="Hemocyanin_N"/>
    <property type="match status" value="1"/>
</dbReference>
<dbReference type="FunFam" id="2.60.40.1520:FF:000001">
    <property type="entry name" value="Hemocyanin subunit 2"/>
    <property type="match status" value="1"/>
</dbReference>
<keyword evidence="7" id="KW-0186">Copper</keyword>
<comment type="similarity">
    <text evidence="3">Belongs to the tyrosinase family.</text>
</comment>
<evidence type="ECO:0000256" key="10">
    <source>
        <dbReference type="ARBA" id="ARBA00023157"/>
    </source>
</evidence>
<dbReference type="Pfam" id="PF03723">
    <property type="entry name" value="Hemocyanin_C"/>
    <property type="match status" value="1"/>
</dbReference>
<dbReference type="PANTHER" id="PTHR11511:SF4">
    <property type="entry name" value="PHENOLOXIDASE 2-RELATED"/>
    <property type="match status" value="1"/>
</dbReference>
<dbReference type="SUPFAM" id="SSF81296">
    <property type="entry name" value="E set domains"/>
    <property type="match status" value="1"/>
</dbReference>
<evidence type="ECO:0000256" key="3">
    <source>
        <dbReference type="ARBA" id="ARBA00009928"/>
    </source>
</evidence>
<keyword evidence="8" id="KW-0503">Monooxygenase</keyword>
<comment type="subcellular location">
    <subcellularLocation>
        <location evidence="2">Secreted</location>
    </subcellularLocation>
</comment>
<organism evidence="12 13">
    <name type="scientific">Drosophila yakuba</name>
    <name type="common">Fruit fly</name>
    <dbReference type="NCBI Taxonomy" id="7245"/>
    <lineage>
        <taxon>Eukaryota</taxon>
        <taxon>Metazoa</taxon>
        <taxon>Ecdysozoa</taxon>
        <taxon>Arthropoda</taxon>
        <taxon>Hexapoda</taxon>
        <taxon>Insecta</taxon>
        <taxon>Pterygota</taxon>
        <taxon>Neoptera</taxon>
        <taxon>Endopterygota</taxon>
        <taxon>Diptera</taxon>
        <taxon>Brachycera</taxon>
        <taxon>Muscomorpha</taxon>
        <taxon>Ephydroidea</taxon>
        <taxon>Drosophilidae</taxon>
        <taxon>Drosophila</taxon>
        <taxon>Sophophora</taxon>
    </lineage>
</organism>
<dbReference type="InterPro" id="IPR000896">
    <property type="entry name" value="Hemocyanin/hexamerin_mid_dom"/>
</dbReference>
<keyword evidence="10" id="KW-1015">Disulfide bond</keyword>
<proteinExistence type="inferred from homology"/>
<reference evidence="12 13" key="1">
    <citation type="journal article" date="2007" name="Nature">
        <title>Evolution of genes and genomes on the Drosophila phylogeny.</title>
        <authorList>
            <consortium name="Drosophila 12 Genomes Consortium"/>
            <person name="Clark A.G."/>
            <person name="Eisen M.B."/>
            <person name="Smith D.R."/>
            <person name="Bergman C.M."/>
            <person name="Oliver B."/>
            <person name="Markow T.A."/>
            <person name="Kaufman T.C."/>
            <person name="Kellis M."/>
            <person name="Gelbart W."/>
            <person name="Iyer V.N."/>
            <person name="Pollard D.A."/>
            <person name="Sackton T.B."/>
            <person name="Larracuente A.M."/>
            <person name="Singh N.D."/>
            <person name="Abad J.P."/>
            <person name="Abt D.N."/>
            <person name="Adryan B."/>
            <person name="Aguade M."/>
            <person name="Akashi H."/>
            <person name="Anderson W.W."/>
            <person name="Aquadro C.F."/>
            <person name="Ardell D.H."/>
            <person name="Arguello R."/>
            <person name="Artieri C.G."/>
            <person name="Barbash D.A."/>
            <person name="Barker D."/>
            <person name="Barsanti P."/>
            <person name="Batterham P."/>
            <person name="Batzoglou S."/>
            <person name="Begun D."/>
            <person name="Bhutkar A."/>
            <person name="Blanco E."/>
            <person name="Bosak S.A."/>
            <person name="Bradley R.K."/>
            <person name="Brand A.D."/>
            <person name="Brent M.R."/>
            <person name="Brooks A.N."/>
            <person name="Brown R.H."/>
            <person name="Butlin R.K."/>
            <person name="Caggese C."/>
            <person name="Calvi B.R."/>
            <person name="Bernardo de Carvalho A."/>
            <person name="Caspi A."/>
            <person name="Castrezana S."/>
            <person name="Celniker S.E."/>
            <person name="Chang J.L."/>
            <person name="Chapple C."/>
            <person name="Chatterji S."/>
            <person name="Chinwalla A."/>
            <person name="Civetta A."/>
            <person name="Clifton S.W."/>
            <person name="Comeron J.M."/>
            <person name="Costello J.C."/>
            <person name="Coyne J.A."/>
            <person name="Daub J."/>
            <person name="David R.G."/>
            <person name="Delcher A.L."/>
            <person name="Delehaunty K."/>
            <person name="Do C.B."/>
            <person name="Ebling H."/>
            <person name="Edwards K."/>
            <person name="Eickbush T."/>
            <person name="Evans J.D."/>
            <person name="Filipski A."/>
            <person name="Findeiss S."/>
            <person name="Freyhult E."/>
            <person name="Fulton L."/>
            <person name="Fulton R."/>
            <person name="Garcia A.C."/>
            <person name="Gardiner A."/>
            <person name="Garfield D.A."/>
            <person name="Garvin B.E."/>
            <person name="Gibson G."/>
            <person name="Gilbert D."/>
            <person name="Gnerre S."/>
            <person name="Godfrey J."/>
            <person name="Good R."/>
            <person name="Gotea V."/>
            <person name="Gravely B."/>
            <person name="Greenberg A.J."/>
            <person name="Griffiths-Jones S."/>
            <person name="Gross S."/>
            <person name="Guigo R."/>
            <person name="Gustafson E.A."/>
            <person name="Haerty W."/>
            <person name="Hahn M.W."/>
            <person name="Halligan D.L."/>
            <person name="Halpern A.L."/>
            <person name="Halter G.M."/>
            <person name="Han M.V."/>
            <person name="Heger A."/>
            <person name="Hillier L."/>
            <person name="Hinrichs A.S."/>
            <person name="Holmes I."/>
            <person name="Hoskins R.A."/>
            <person name="Hubisz M.J."/>
            <person name="Hultmark D."/>
            <person name="Huntley M.A."/>
            <person name="Jaffe D.B."/>
            <person name="Jagadeeshan S."/>
            <person name="Jeck W.R."/>
            <person name="Johnson J."/>
            <person name="Jones C.D."/>
            <person name="Jordan W.C."/>
            <person name="Karpen G.H."/>
            <person name="Kataoka E."/>
            <person name="Keightley P.D."/>
            <person name="Kheradpour P."/>
            <person name="Kirkness E.F."/>
            <person name="Koerich L.B."/>
            <person name="Kristiansen K."/>
            <person name="Kudrna D."/>
            <person name="Kulathinal R.J."/>
            <person name="Kumar S."/>
            <person name="Kwok R."/>
            <person name="Lander E."/>
            <person name="Langley C.H."/>
            <person name="Lapoint R."/>
            <person name="Lazzaro B.P."/>
            <person name="Lee S.J."/>
            <person name="Levesque L."/>
            <person name="Li R."/>
            <person name="Lin C.F."/>
            <person name="Lin M.F."/>
            <person name="Lindblad-Toh K."/>
            <person name="Llopart A."/>
            <person name="Long M."/>
            <person name="Low L."/>
            <person name="Lozovsky E."/>
            <person name="Lu J."/>
            <person name="Luo M."/>
            <person name="Machado C.A."/>
            <person name="Makalowski W."/>
            <person name="Marzo M."/>
            <person name="Matsuda M."/>
            <person name="Matzkin L."/>
            <person name="McAllister B."/>
            <person name="McBride C.S."/>
            <person name="McKernan B."/>
            <person name="McKernan K."/>
            <person name="Mendez-Lago M."/>
            <person name="Minx P."/>
            <person name="Mollenhauer M.U."/>
            <person name="Montooth K."/>
            <person name="Mount S.M."/>
            <person name="Mu X."/>
            <person name="Myers E."/>
            <person name="Negre B."/>
            <person name="Newfeld S."/>
            <person name="Nielsen R."/>
            <person name="Noor M.A."/>
            <person name="O'Grady P."/>
            <person name="Pachter L."/>
            <person name="Papaceit M."/>
            <person name="Parisi M.J."/>
            <person name="Parisi M."/>
            <person name="Parts L."/>
            <person name="Pedersen J.S."/>
            <person name="Pesole G."/>
            <person name="Phillippy A.M."/>
            <person name="Ponting C.P."/>
            <person name="Pop M."/>
            <person name="Porcelli D."/>
            <person name="Powell J.R."/>
            <person name="Prohaska S."/>
            <person name="Pruitt K."/>
            <person name="Puig M."/>
            <person name="Quesneville H."/>
            <person name="Ram K.R."/>
            <person name="Rand D."/>
            <person name="Rasmussen M.D."/>
            <person name="Reed L.K."/>
            <person name="Reenan R."/>
            <person name="Reily A."/>
            <person name="Remington K.A."/>
            <person name="Rieger T.T."/>
            <person name="Ritchie M.G."/>
            <person name="Robin C."/>
            <person name="Rogers Y.H."/>
            <person name="Rohde C."/>
            <person name="Rozas J."/>
            <person name="Rubenfield M.J."/>
            <person name="Ruiz A."/>
            <person name="Russo S."/>
            <person name="Salzberg S.L."/>
            <person name="Sanchez-Gracia A."/>
            <person name="Saranga D.J."/>
            <person name="Sato H."/>
            <person name="Schaeffer S.W."/>
            <person name="Schatz M.C."/>
            <person name="Schlenke T."/>
            <person name="Schwartz R."/>
            <person name="Segarra C."/>
            <person name="Singh R.S."/>
            <person name="Sirot L."/>
            <person name="Sirota M."/>
            <person name="Sisneros N.B."/>
            <person name="Smith C.D."/>
            <person name="Smith T.F."/>
            <person name="Spieth J."/>
            <person name="Stage D.E."/>
            <person name="Stark A."/>
            <person name="Stephan W."/>
            <person name="Strausberg R.L."/>
            <person name="Strempel S."/>
            <person name="Sturgill D."/>
            <person name="Sutton G."/>
            <person name="Sutton G.G."/>
            <person name="Tao W."/>
            <person name="Teichmann S."/>
            <person name="Tobari Y.N."/>
            <person name="Tomimura Y."/>
            <person name="Tsolas J.M."/>
            <person name="Valente V.L."/>
            <person name="Venter E."/>
            <person name="Venter J.C."/>
            <person name="Vicario S."/>
            <person name="Vieira F.G."/>
            <person name="Vilella A.J."/>
            <person name="Villasante A."/>
            <person name="Walenz B."/>
            <person name="Wang J."/>
            <person name="Wasserman M."/>
            <person name="Watts T."/>
            <person name="Wilson D."/>
            <person name="Wilson R.K."/>
            <person name="Wing R.A."/>
            <person name="Wolfner M.F."/>
            <person name="Wong A."/>
            <person name="Wong G.K."/>
            <person name="Wu C.I."/>
            <person name="Wu G."/>
            <person name="Yamamoto D."/>
            <person name="Yang H.P."/>
            <person name="Yang S.P."/>
            <person name="Yorke J.A."/>
            <person name="Yoshida K."/>
            <person name="Zdobnov E."/>
            <person name="Zhang P."/>
            <person name="Zhang Y."/>
            <person name="Zimin A.V."/>
            <person name="Baldwin J."/>
            <person name="Abdouelleil A."/>
            <person name="Abdulkadir J."/>
            <person name="Abebe A."/>
            <person name="Abera B."/>
            <person name="Abreu J."/>
            <person name="Acer S.C."/>
            <person name="Aftuck L."/>
            <person name="Alexander A."/>
            <person name="An P."/>
            <person name="Anderson E."/>
            <person name="Anderson S."/>
            <person name="Arachi H."/>
            <person name="Azer M."/>
            <person name="Bachantsang P."/>
            <person name="Barry A."/>
            <person name="Bayul T."/>
            <person name="Berlin A."/>
            <person name="Bessette D."/>
            <person name="Bloom T."/>
            <person name="Blye J."/>
            <person name="Boguslavskiy L."/>
            <person name="Bonnet C."/>
            <person name="Boukhgalter B."/>
            <person name="Bourzgui I."/>
            <person name="Brown A."/>
            <person name="Cahill P."/>
            <person name="Channer S."/>
            <person name="Cheshatsang Y."/>
            <person name="Chuda L."/>
            <person name="Citroen M."/>
            <person name="Collymore A."/>
            <person name="Cooke P."/>
            <person name="Costello M."/>
            <person name="D'Aco K."/>
            <person name="Daza R."/>
            <person name="De Haan G."/>
            <person name="DeGray S."/>
            <person name="DeMaso C."/>
            <person name="Dhargay N."/>
            <person name="Dooley K."/>
            <person name="Dooley E."/>
            <person name="Doricent M."/>
            <person name="Dorje P."/>
            <person name="Dorjee K."/>
            <person name="Dupes A."/>
            <person name="Elong R."/>
            <person name="Falk J."/>
            <person name="Farina A."/>
            <person name="Faro S."/>
            <person name="Ferguson D."/>
            <person name="Fisher S."/>
            <person name="Foley C.D."/>
            <person name="Franke A."/>
            <person name="Friedrich D."/>
            <person name="Gadbois L."/>
            <person name="Gearin G."/>
            <person name="Gearin C.R."/>
            <person name="Giannoukos G."/>
            <person name="Goode T."/>
            <person name="Graham J."/>
            <person name="Grandbois E."/>
            <person name="Grewal S."/>
            <person name="Gyaltsen K."/>
            <person name="Hafez N."/>
            <person name="Hagos B."/>
            <person name="Hall J."/>
            <person name="Henson C."/>
            <person name="Hollinger A."/>
            <person name="Honan T."/>
            <person name="Huard M.D."/>
            <person name="Hughes L."/>
            <person name="Hurhula B."/>
            <person name="Husby M.E."/>
            <person name="Kamat A."/>
            <person name="Kanga B."/>
            <person name="Kashin S."/>
            <person name="Khazanovich D."/>
            <person name="Kisner P."/>
            <person name="Lance K."/>
            <person name="Lara M."/>
            <person name="Lee W."/>
            <person name="Lennon N."/>
            <person name="Letendre F."/>
            <person name="LeVine R."/>
            <person name="Lipovsky A."/>
            <person name="Liu X."/>
            <person name="Liu J."/>
            <person name="Liu S."/>
            <person name="Lokyitsang T."/>
            <person name="Lokyitsang Y."/>
            <person name="Lubonja R."/>
            <person name="Lui A."/>
            <person name="MacDonald P."/>
            <person name="Magnisalis V."/>
            <person name="Maru K."/>
            <person name="Matthews C."/>
            <person name="McCusker W."/>
            <person name="McDonough S."/>
            <person name="Mehta T."/>
            <person name="Meldrim J."/>
            <person name="Meneus L."/>
            <person name="Mihai O."/>
            <person name="Mihalev A."/>
            <person name="Mihova T."/>
            <person name="Mittelman R."/>
            <person name="Mlenga V."/>
            <person name="Montmayeur A."/>
            <person name="Mulrain L."/>
            <person name="Navidi A."/>
            <person name="Naylor J."/>
            <person name="Negash T."/>
            <person name="Nguyen T."/>
            <person name="Nguyen N."/>
            <person name="Nicol R."/>
            <person name="Norbu C."/>
            <person name="Norbu N."/>
            <person name="Novod N."/>
            <person name="O'Neill B."/>
            <person name="Osman S."/>
            <person name="Markiewicz E."/>
            <person name="Oyono O.L."/>
            <person name="Patti C."/>
            <person name="Phunkhang P."/>
            <person name="Pierre F."/>
            <person name="Priest M."/>
            <person name="Raghuraman S."/>
            <person name="Rege F."/>
            <person name="Reyes R."/>
            <person name="Rise C."/>
            <person name="Rogov P."/>
            <person name="Ross K."/>
            <person name="Ryan E."/>
            <person name="Settipalli S."/>
            <person name="Shea T."/>
            <person name="Sherpa N."/>
            <person name="Shi L."/>
            <person name="Shih D."/>
            <person name="Sparrow T."/>
            <person name="Spaulding J."/>
            <person name="Stalker J."/>
            <person name="Stange-Thomann N."/>
            <person name="Stavropoulos S."/>
            <person name="Stone C."/>
            <person name="Strader C."/>
            <person name="Tesfaye S."/>
            <person name="Thomson T."/>
            <person name="Thoulutsang Y."/>
            <person name="Thoulutsang D."/>
            <person name="Topham K."/>
            <person name="Topping I."/>
            <person name="Tsamla T."/>
            <person name="Vassiliev H."/>
            <person name="Vo A."/>
            <person name="Wangchuk T."/>
            <person name="Wangdi T."/>
            <person name="Weiand M."/>
            <person name="Wilkinson J."/>
            <person name="Wilson A."/>
            <person name="Yadav S."/>
            <person name="Young G."/>
            <person name="Yu Q."/>
            <person name="Zembek L."/>
            <person name="Zhong D."/>
            <person name="Zimmer A."/>
            <person name="Zwirko Z."/>
            <person name="Jaffe D.B."/>
            <person name="Alvarez P."/>
            <person name="Brockman W."/>
            <person name="Butler J."/>
            <person name="Chin C."/>
            <person name="Gnerre S."/>
            <person name="Grabherr M."/>
            <person name="Kleber M."/>
            <person name="Mauceli E."/>
            <person name="MacCallum I."/>
        </authorList>
    </citation>
    <scope>NUCLEOTIDE SEQUENCE [LARGE SCALE GENOMIC DNA]</scope>
    <source>
        <strain evidence="13">Tai18E2 / Tucson 14021-0261.01</strain>
    </source>
</reference>
<evidence type="ECO:0000256" key="1">
    <source>
        <dbReference type="ARBA" id="ARBA00001973"/>
    </source>
</evidence>
<dbReference type="PANTHER" id="PTHR11511">
    <property type="entry name" value="LARVAL STORAGE PROTEIN/PHENOLOXIDASE"/>
    <property type="match status" value="1"/>
</dbReference>
<evidence type="ECO:0000256" key="9">
    <source>
        <dbReference type="ARBA" id="ARBA00023101"/>
    </source>
</evidence>
<feature type="domain" description="Tyrosinase copper-binding" evidence="11">
    <location>
        <begin position="402"/>
        <end position="413"/>
    </location>
</feature>
<dbReference type="InterPro" id="IPR005203">
    <property type="entry name" value="Hemocyanin_C"/>
</dbReference>
<dbReference type="EMBL" id="CM000160">
    <property type="protein sequence ID" value="EDW98668.1"/>
    <property type="molecule type" value="Genomic_DNA"/>
</dbReference>
<dbReference type="OrthoDB" id="6371642at2759"/>
<dbReference type="Pfam" id="PF00372">
    <property type="entry name" value="Hemocyanin_M"/>
    <property type="match status" value="1"/>
</dbReference>
<dbReference type="GO" id="GO:0004503">
    <property type="term" value="F:tyrosinase activity"/>
    <property type="evidence" value="ECO:0007669"/>
    <property type="project" value="UniProtKB-ARBA"/>
</dbReference>
<name>B4PSY1_DROYA</name>
<evidence type="ECO:0000256" key="2">
    <source>
        <dbReference type="ARBA" id="ARBA00004613"/>
    </source>
</evidence>
<keyword evidence="4" id="KW-0964">Secreted</keyword>
<evidence type="ECO:0000259" key="11">
    <source>
        <dbReference type="PROSITE" id="PS00498"/>
    </source>
</evidence>
<keyword evidence="5" id="KW-0479">Metal-binding</keyword>
<dbReference type="InterPro" id="IPR005204">
    <property type="entry name" value="Hemocyanin_N"/>
</dbReference>
<dbReference type="Gene3D" id="1.20.1370.10">
    <property type="entry name" value="Hemocyanin, N-terminal domain"/>
    <property type="match status" value="1"/>
</dbReference>
<keyword evidence="6 12" id="KW-0560">Oxidoreductase</keyword>
<dbReference type="PhylomeDB" id="B4PSY1"/>